<dbReference type="NCBIfam" id="TIGR02521">
    <property type="entry name" value="type_IV_pilW"/>
    <property type="match status" value="1"/>
</dbReference>
<feature type="repeat" description="TPR" evidence="3">
    <location>
        <begin position="168"/>
        <end position="201"/>
    </location>
</feature>
<dbReference type="InterPro" id="IPR051012">
    <property type="entry name" value="CellSynth/LPSAsmb/PSIAsmb"/>
</dbReference>
<proteinExistence type="predicted"/>
<dbReference type="PANTHER" id="PTHR45586">
    <property type="entry name" value="TPR REPEAT-CONTAINING PROTEIN PA4667"/>
    <property type="match status" value="1"/>
</dbReference>
<organism evidence="5 6">
    <name type="scientific">Marinobacter adhaerens</name>
    <dbReference type="NCBI Taxonomy" id="1033846"/>
    <lineage>
        <taxon>Bacteria</taxon>
        <taxon>Pseudomonadati</taxon>
        <taxon>Pseudomonadota</taxon>
        <taxon>Gammaproteobacteria</taxon>
        <taxon>Pseudomonadales</taxon>
        <taxon>Marinobacteraceae</taxon>
        <taxon>Marinobacter</taxon>
    </lineage>
</organism>
<feature type="repeat" description="TPR" evidence="3">
    <location>
        <begin position="98"/>
        <end position="131"/>
    </location>
</feature>
<dbReference type="Proteomes" id="UP000536442">
    <property type="component" value="Unassembled WGS sequence"/>
</dbReference>
<gene>
    <name evidence="5" type="primary">pilW</name>
    <name evidence="5" type="ORF">HLV39_04340</name>
</gene>
<keyword evidence="4" id="KW-0812">Transmembrane</keyword>
<evidence type="ECO:0000313" key="6">
    <source>
        <dbReference type="Proteomes" id="UP000536442"/>
    </source>
</evidence>
<name>A0A851HTA8_9GAMM</name>
<evidence type="ECO:0000256" key="2">
    <source>
        <dbReference type="ARBA" id="ARBA00022803"/>
    </source>
</evidence>
<keyword evidence="4" id="KW-0472">Membrane</keyword>
<evidence type="ECO:0000256" key="4">
    <source>
        <dbReference type="SAM" id="Phobius"/>
    </source>
</evidence>
<evidence type="ECO:0000256" key="3">
    <source>
        <dbReference type="PROSITE-ProRule" id="PRU00339"/>
    </source>
</evidence>
<dbReference type="InterPro" id="IPR019734">
    <property type="entry name" value="TPR_rpt"/>
</dbReference>
<accession>A0A851HTA8</accession>
<dbReference type="EMBL" id="JABEVQ010000002">
    <property type="protein sequence ID" value="NWN90726.1"/>
    <property type="molecule type" value="Genomic_DNA"/>
</dbReference>
<reference evidence="5 6" key="1">
    <citation type="submission" date="2020-03" db="EMBL/GenBank/DDBJ databases">
        <title>Metagenomic, metatranscriptomic, and metabolomic analyses revealed the key microbes and metabolic features during the fermentation of ganjang, Korean traditional soy sauce.</title>
        <authorList>
            <person name="Chun B.H."/>
            <person name="Jeon C.O."/>
        </authorList>
    </citation>
    <scope>NUCLEOTIDE SEQUENCE [LARGE SCALE GENOMIC DNA]</scope>
    <source>
        <strain evidence="5 6">KG14</strain>
    </source>
</reference>
<evidence type="ECO:0000313" key="5">
    <source>
        <dbReference type="EMBL" id="NWN90726.1"/>
    </source>
</evidence>
<dbReference type="SMART" id="SM00028">
    <property type="entry name" value="TPR"/>
    <property type="match status" value="3"/>
</dbReference>
<dbReference type="InterPro" id="IPR013360">
    <property type="entry name" value="Pilus_4_PilW"/>
</dbReference>
<evidence type="ECO:0000256" key="1">
    <source>
        <dbReference type="ARBA" id="ARBA00022737"/>
    </source>
</evidence>
<dbReference type="PANTHER" id="PTHR45586:SF1">
    <property type="entry name" value="LIPOPOLYSACCHARIDE ASSEMBLY PROTEIN B"/>
    <property type="match status" value="1"/>
</dbReference>
<keyword evidence="4" id="KW-1133">Transmembrane helix</keyword>
<dbReference type="InterPro" id="IPR011990">
    <property type="entry name" value="TPR-like_helical_dom_sf"/>
</dbReference>
<dbReference type="Gene3D" id="1.25.40.10">
    <property type="entry name" value="Tetratricopeptide repeat domain"/>
    <property type="match status" value="1"/>
</dbReference>
<dbReference type="AlphaFoldDB" id="A0A851HTA8"/>
<keyword evidence="6" id="KW-1185">Reference proteome</keyword>
<feature type="transmembrane region" description="Helical" evidence="4">
    <location>
        <begin position="27"/>
        <end position="47"/>
    </location>
</feature>
<comment type="caution">
    <text evidence="5">The sequence shown here is derived from an EMBL/GenBank/DDBJ whole genome shotgun (WGS) entry which is preliminary data.</text>
</comment>
<dbReference type="SUPFAM" id="SSF48452">
    <property type="entry name" value="TPR-like"/>
    <property type="match status" value="1"/>
</dbReference>
<keyword evidence="1" id="KW-0677">Repeat</keyword>
<feature type="repeat" description="TPR" evidence="3">
    <location>
        <begin position="64"/>
        <end position="97"/>
    </location>
</feature>
<dbReference type="Pfam" id="PF13432">
    <property type="entry name" value="TPR_16"/>
    <property type="match status" value="2"/>
</dbReference>
<sequence length="288" mass="32248">MFSRSTPDQAPAWFNQRGVQFVAVKRVSGYIAATAALLVTLLVTGCVTTTDSRFSREADRQKAIENYVQLATAYIGQGNMERARKHLDRALELDSDNPGALAALGLVYNTNGEAELAEKNFRKAISEDSGYTRARVYYGAFLYSRGRLDDALDQFRAASRDTEYKDRGSVFYNLGMTQERLGLQDEAIASYRRASELTRGDARSLLSLSRVMVESGDVAGAARYYDRLLGVMQRNPRLQHSPESLFTGIRIARHTGNRDQEASLALQLRNNYPESAEYQQYKALKPND</sequence>
<keyword evidence="2 3" id="KW-0802">TPR repeat</keyword>
<dbReference type="PROSITE" id="PS50005">
    <property type="entry name" value="TPR"/>
    <property type="match status" value="3"/>
</dbReference>
<protein>
    <submittedName>
        <fullName evidence="5">Type IV pilus biogenesis/stability protein PilW</fullName>
    </submittedName>
</protein>